<evidence type="ECO:0000313" key="2">
    <source>
        <dbReference type="Proteomes" id="UP000627521"/>
    </source>
</evidence>
<comment type="caution">
    <text evidence="1">The sequence shown here is derived from an EMBL/GenBank/DDBJ whole genome shotgun (WGS) entry which is preliminary data.</text>
</comment>
<protein>
    <submittedName>
        <fullName evidence="1">Uncharacterized protein</fullName>
    </submittedName>
</protein>
<dbReference type="RefSeq" id="WP_191101256.1">
    <property type="nucleotide sequence ID" value="NZ_JACXXH010000003.1"/>
</dbReference>
<reference evidence="1 2" key="1">
    <citation type="submission" date="2020-09" db="EMBL/GenBank/DDBJ databases">
        <title>Bacillus nautilus sp. nov., Chryseoglobus crepusculi sp. nov, and Psychrobacter noctis sp. nov., isolated from deep-sea sponges from the equatorial Atlantic.</title>
        <authorList>
            <person name="Stennett H.L."/>
            <person name="Williams S.E."/>
        </authorList>
    </citation>
    <scope>NUCLEOTIDE SEQUENCE [LARGE SCALE GENOMIC DNA]</scope>
    <source>
        <strain evidence="1 2">28M-24</strain>
    </source>
</reference>
<name>A0ABR8LYK1_9FLAO</name>
<dbReference type="EMBL" id="JACXXH010000003">
    <property type="protein sequence ID" value="MBD3863332.1"/>
    <property type="molecule type" value="Genomic_DNA"/>
</dbReference>
<proteinExistence type="predicted"/>
<gene>
    <name evidence="1" type="ORF">IEG06_07695</name>
</gene>
<accession>A0ABR8LYK1</accession>
<sequence>MNNVQQKPSLKGRLYCSVFGHNFSVSKKVTYHIKEYKCCHCKKEMTINSKGYLTDLTPKYKEINSVLERIHQNKLTRYSNSQMIQSPVLKMTS</sequence>
<evidence type="ECO:0000313" key="1">
    <source>
        <dbReference type="EMBL" id="MBD3863332.1"/>
    </source>
</evidence>
<dbReference type="Proteomes" id="UP000627521">
    <property type="component" value="Unassembled WGS sequence"/>
</dbReference>
<organism evidence="1 2">
    <name type="scientific">Olleya marilimosa</name>
    <dbReference type="NCBI Taxonomy" id="272164"/>
    <lineage>
        <taxon>Bacteria</taxon>
        <taxon>Pseudomonadati</taxon>
        <taxon>Bacteroidota</taxon>
        <taxon>Flavobacteriia</taxon>
        <taxon>Flavobacteriales</taxon>
        <taxon>Flavobacteriaceae</taxon>
    </lineage>
</organism>
<keyword evidence="2" id="KW-1185">Reference proteome</keyword>